<dbReference type="Pfam" id="PF00097">
    <property type="entry name" value="zf-C3HC4"/>
    <property type="match status" value="1"/>
</dbReference>
<reference evidence="7 8" key="1">
    <citation type="submission" date="2024-03" db="EMBL/GenBank/DDBJ databases">
        <title>Aureococcus anophagefferens CCMP1851 and Kratosvirus quantuckense: Draft genome of a second virus-susceptible host strain in the model system.</title>
        <authorList>
            <person name="Chase E."/>
            <person name="Truchon A.R."/>
            <person name="Schepens W."/>
            <person name="Wilhelm S.W."/>
        </authorList>
    </citation>
    <scope>NUCLEOTIDE SEQUENCE [LARGE SCALE GENOMIC DNA]</scope>
    <source>
        <strain evidence="7 8">CCMP1851</strain>
    </source>
</reference>
<feature type="compositionally biased region" description="Low complexity" evidence="5">
    <location>
        <begin position="203"/>
        <end position="220"/>
    </location>
</feature>
<dbReference type="Gene3D" id="3.30.40.10">
    <property type="entry name" value="Zinc/RING finger domain, C3HC4 (zinc finger)"/>
    <property type="match status" value="1"/>
</dbReference>
<name>A0ABR1FVY4_AURAN</name>
<evidence type="ECO:0000256" key="3">
    <source>
        <dbReference type="ARBA" id="ARBA00022833"/>
    </source>
</evidence>
<evidence type="ECO:0000259" key="6">
    <source>
        <dbReference type="PROSITE" id="PS50089"/>
    </source>
</evidence>
<proteinExistence type="predicted"/>
<keyword evidence="3" id="KW-0862">Zinc</keyword>
<evidence type="ECO:0000256" key="5">
    <source>
        <dbReference type="SAM" id="MobiDB-lite"/>
    </source>
</evidence>
<feature type="region of interest" description="Disordered" evidence="5">
    <location>
        <begin position="370"/>
        <end position="398"/>
    </location>
</feature>
<comment type="caution">
    <text evidence="7">The sequence shown here is derived from an EMBL/GenBank/DDBJ whole genome shotgun (WGS) entry which is preliminary data.</text>
</comment>
<dbReference type="InterPro" id="IPR018957">
    <property type="entry name" value="Znf_C3HC4_RING-type"/>
</dbReference>
<evidence type="ECO:0000256" key="2">
    <source>
        <dbReference type="ARBA" id="ARBA00022771"/>
    </source>
</evidence>
<dbReference type="SMART" id="SM00184">
    <property type="entry name" value="RING"/>
    <property type="match status" value="1"/>
</dbReference>
<dbReference type="SUPFAM" id="SSF57850">
    <property type="entry name" value="RING/U-box"/>
    <property type="match status" value="1"/>
</dbReference>
<dbReference type="EMBL" id="JBBJCI010000222">
    <property type="protein sequence ID" value="KAK7239840.1"/>
    <property type="molecule type" value="Genomic_DNA"/>
</dbReference>
<gene>
    <name evidence="7" type="ORF">SO694_0002939</name>
</gene>
<evidence type="ECO:0000256" key="1">
    <source>
        <dbReference type="ARBA" id="ARBA00022723"/>
    </source>
</evidence>
<keyword evidence="2 4" id="KW-0863">Zinc-finger</keyword>
<accession>A0ABR1FVY4</accession>
<feature type="compositionally biased region" description="Low complexity" evidence="5">
    <location>
        <begin position="307"/>
        <end position="319"/>
    </location>
</feature>
<feature type="region of interest" description="Disordered" evidence="5">
    <location>
        <begin position="420"/>
        <end position="445"/>
    </location>
</feature>
<evidence type="ECO:0000313" key="8">
    <source>
        <dbReference type="Proteomes" id="UP001363151"/>
    </source>
</evidence>
<keyword evidence="8" id="KW-1185">Reference proteome</keyword>
<organism evidence="7 8">
    <name type="scientific">Aureococcus anophagefferens</name>
    <name type="common">Harmful bloom alga</name>
    <dbReference type="NCBI Taxonomy" id="44056"/>
    <lineage>
        <taxon>Eukaryota</taxon>
        <taxon>Sar</taxon>
        <taxon>Stramenopiles</taxon>
        <taxon>Ochrophyta</taxon>
        <taxon>Pelagophyceae</taxon>
        <taxon>Pelagomonadales</taxon>
        <taxon>Pelagomonadaceae</taxon>
        <taxon>Aureococcus</taxon>
    </lineage>
</organism>
<dbReference type="Proteomes" id="UP001363151">
    <property type="component" value="Unassembled WGS sequence"/>
</dbReference>
<dbReference type="InterPro" id="IPR001841">
    <property type="entry name" value="Znf_RING"/>
</dbReference>
<feature type="compositionally biased region" description="Polar residues" evidence="5">
    <location>
        <begin position="320"/>
        <end position="330"/>
    </location>
</feature>
<keyword evidence="1" id="KW-0479">Metal-binding</keyword>
<dbReference type="PROSITE" id="PS50089">
    <property type="entry name" value="ZF_RING_2"/>
    <property type="match status" value="1"/>
</dbReference>
<dbReference type="InterPro" id="IPR013083">
    <property type="entry name" value="Znf_RING/FYVE/PHD"/>
</dbReference>
<evidence type="ECO:0000256" key="4">
    <source>
        <dbReference type="PROSITE-ProRule" id="PRU00175"/>
    </source>
</evidence>
<sequence length="700" mass="73177">MRQLYASGRALPAVFGGPDPSHLAVLRAQGVDAAVVARLEATLRLSGVVQRLFSQPGDIFQAIVRFWISANQWRSVDGTAFRAARDYGGCCERFGGSTKLYDAAGLEAWLAREGLTNEALLNNIHEQCEHLYDLQAADPEDIAELCEGVKALPAAKFQRAVALLRGDAVVTTARRVRARAAPAPAPTDGAPLRRFAWRAAAPARDARGAPPARRAAAPARAEARSARGKCKPVEVRAVGGAWRLFDSRHDAAAAFPGLDAPAIYNLIHGNSTRAAGAFEARYPARPAARATRRSARATTPPSPRSPPRSATASAPSSSTGITGPASSWTRGSVGHGGRRAFADKGPPTYDLVLYVGERAHWAFGSERRDRLRPFAPGLPPKKLGSSRSATSARRPRRGAGLVGLTDAARLDAALAADGIPRIDDATDEEDDGPDGVPRVDDAPVGALPRTASVDALRALGGFGAVVARESAPVALAVKGAAAHAPLVGASSSAPGDGGGDDGDDDKPPALLRVVDYVGGAVVCAPLVGGGARVELDVATARGAARTHAEAEEAAVGQRFGTKLYFRSQTPRCNICRFCLDMSCNGGPNTLRQSCVVHQREKAQHFLSLGIQAGTYGVKSKPLAKKRARDETGGAPADAPPQLCPICFDEAPADSALDCQHRIHPACLARLAAVSGHGQTRLSATVRCPLCRAKSRAPTSS</sequence>
<feature type="region of interest" description="Disordered" evidence="5">
    <location>
        <begin position="283"/>
        <end position="342"/>
    </location>
</feature>
<feature type="region of interest" description="Disordered" evidence="5">
    <location>
        <begin position="203"/>
        <end position="229"/>
    </location>
</feature>
<evidence type="ECO:0000313" key="7">
    <source>
        <dbReference type="EMBL" id="KAK7239840.1"/>
    </source>
</evidence>
<feature type="domain" description="RING-type" evidence="6">
    <location>
        <begin position="643"/>
        <end position="691"/>
    </location>
</feature>
<protein>
    <recommendedName>
        <fullName evidence="6">RING-type domain-containing protein</fullName>
    </recommendedName>
</protein>